<dbReference type="Proteomes" id="UP000262802">
    <property type="component" value="Chromosome"/>
</dbReference>
<evidence type="ECO:0000313" key="1">
    <source>
        <dbReference type="EMBL" id="AYA36533.1"/>
    </source>
</evidence>
<dbReference type="AlphaFoldDB" id="A0A3B7QZA1"/>
<evidence type="ECO:0008006" key="3">
    <source>
        <dbReference type="Google" id="ProtNLM"/>
    </source>
</evidence>
<evidence type="ECO:0000313" key="2">
    <source>
        <dbReference type="Proteomes" id="UP000262802"/>
    </source>
</evidence>
<organism evidence="1 2">
    <name type="scientific">Hymenobacter oligotrophus</name>
    <dbReference type="NCBI Taxonomy" id="2319843"/>
    <lineage>
        <taxon>Bacteria</taxon>
        <taxon>Pseudomonadati</taxon>
        <taxon>Bacteroidota</taxon>
        <taxon>Cytophagia</taxon>
        <taxon>Cytophagales</taxon>
        <taxon>Hymenobacteraceae</taxon>
        <taxon>Hymenobacter</taxon>
    </lineage>
</organism>
<dbReference type="KEGG" id="hyh:D3Y59_05355"/>
<reference evidence="1 2" key="1">
    <citation type="submission" date="2018-09" db="EMBL/GenBank/DDBJ databases">
        <title>Hymenobacter medium sp. nov., isolated from R2A medium.</title>
        <authorList>
            <person name="Yingchao G."/>
        </authorList>
    </citation>
    <scope>NUCLEOTIDE SEQUENCE [LARGE SCALE GENOMIC DNA]</scope>
    <source>
        <strain evidence="2">sh-6</strain>
    </source>
</reference>
<gene>
    <name evidence="1" type="ORF">D3Y59_05355</name>
</gene>
<dbReference type="PROSITE" id="PS51257">
    <property type="entry name" value="PROKAR_LIPOPROTEIN"/>
    <property type="match status" value="1"/>
</dbReference>
<dbReference type="EMBL" id="CP032317">
    <property type="protein sequence ID" value="AYA36533.1"/>
    <property type="molecule type" value="Genomic_DNA"/>
</dbReference>
<name>A0A3B7QZA1_9BACT</name>
<accession>A0A3B7QZA1</accession>
<keyword evidence="2" id="KW-1185">Reference proteome</keyword>
<proteinExistence type="predicted"/>
<dbReference type="OrthoDB" id="882448at2"/>
<sequence>MKLPIAWLMLPAVLGTLAGCDRCSNDEPADDSLRFVLLDRQGRNLIGIGPGQYHPDSVRLFVGGRSDVNEVQQLEIYDNGYGVTLAPIKQAFNGRDDVRAYLRLSARDTDTLDITYTINEGRCFDLMEYNSVFYNRKEMLALNDFGVRIMRKQR</sequence>
<protein>
    <recommendedName>
        <fullName evidence="3">Lipoprotein</fullName>
    </recommendedName>
</protein>